<evidence type="ECO:0000313" key="1">
    <source>
        <dbReference type="EMBL" id="KAK3710572.1"/>
    </source>
</evidence>
<proteinExistence type="predicted"/>
<evidence type="ECO:0000313" key="2">
    <source>
        <dbReference type="Proteomes" id="UP001281147"/>
    </source>
</evidence>
<reference evidence="1" key="1">
    <citation type="submission" date="2023-07" db="EMBL/GenBank/DDBJ databases">
        <title>Black Yeasts Isolated from many extreme environments.</title>
        <authorList>
            <person name="Coleine C."/>
            <person name="Stajich J.E."/>
            <person name="Selbmann L."/>
        </authorList>
    </citation>
    <scope>NUCLEOTIDE SEQUENCE</scope>
    <source>
        <strain evidence="1">CCFEE 5714</strain>
    </source>
</reference>
<sequence length="513" mass="54900">MADNQNGSPLPQPATAPPSQGRNQRTPSAAQNASQTKRNKHRKNLSQTMPQFDGSVSDSVANLTTTPQSKKAPKHRQQSVAMGALPSDLGNVGKASDRKPRPVSLGADMHTSTPFKEQAYAGPTFQASPAPSSLPVPKFFSKSVPNVAAQRSLESRLAGESTPGIEHSSPEAEAASPPPPPRAAQQSPLDMFFKADRAEREKGRSGSVQSPEMAPRRAAPATEPRNPFLPSEKSIFMREMDGDEAMVSPKSLPHKGRPVSVHQPSTSPSVKAAATDGDSEREAYTKSLKDLLFNSTNAAPPQNSTSPNGPQRTHSSPRAPDSPFQTPPSLQRSNSGPSTPTHSTEPQNHYTLHYGNRNLSPLFKAARQDTPPRPSRLRKQELASDVAPTTDSPATSRQPPQIDPNSFSRNYLDQHIRASQPAALPPLAYTNGTASPSSNNMASGKPTQNGIRSNRTGSGASPRTGGASNDVRTMEDDLRRALVDAWVGWFVHSEALLEFFGLRQSRGGGLRAA</sequence>
<keyword evidence="2" id="KW-1185">Reference proteome</keyword>
<organism evidence="1 2">
    <name type="scientific">Vermiconidia calcicola</name>
    <dbReference type="NCBI Taxonomy" id="1690605"/>
    <lineage>
        <taxon>Eukaryota</taxon>
        <taxon>Fungi</taxon>
        <taxon>Dikarya</taxon>
        <taxon>Ascomycota</taxon>
        <taxon>Pezizomycotina</taxon>
        <taxon>Dothideomycetes</taxon>
        <taxon>Dothideomycetidae</taxon>
        <taxon>Mycosphaerellales</taxon>
        <taxon>Extremaceae</taxon>
        <taxon>Vermiconidia</taxon>
    </lineage>
</organism>
<comment type="caution">
    <text evidence="1">The sequence shown here is derived from an EMBL/GenBank/DDBJ whole genome shotgun (WGS) entry which is preliminary data.</text>
</comment>
<gene>
    <name evidence="1" type="ORF">LTR37_010199</name>
</gene>
<name>A0ACC3N5X7_9PEZI</name>
<dbReference type="Proteomes" id="UP001281147">
    <property type="component" value="Unassembled WGS sequence"/>
</dbReference>
<dbReference type="EMBL" id="JAUTXU010000083">
    <property type="protein sequence ID" value="KAK3710572.1"/>
    <property type="molecule type" value="Genomic_DNA"/>
</dbReference>
<protein>
    <submittedName>
        <fullName evidence="1">Uncharacterized protein</fullName>
    </submittedName>
</protein>
<accession>A0ACC3N5X7</accession>